<evidence type="ECO:0000313" key="2">
    <source>
        <dbReference type="Proteomes" id="UP001218218"/>
    </source>
</evidence>
<sequence>MLAAHTSAPFTACPLCSCSLHMPPCFAAHTPAPSTAYPPRLCSLHAPLCHSLAPFHTCAVRCWPLMLAASAPTVFAVCAPAVFAVRAPVVFAVQFAARAPVPFAAHPPCSVPAPFAACSPVPFSPHPPVLAPCCPRSAQSLPPAGSTVSPVHLFVSIQILQYLHTCECSQPLWNNTVL</sequence>
<gene>
    <name evidence="1" type="ORF">DFH08DRAFT_951242</name>
</gene>
<accession>A0AAD7AMV8</accession>
<keyword evidence="2" id="KW-1185">Reference proteome</keyword>
<comment type="caution">
    <text evidence="1">The sequence shown here is derived from an EMBL/GenBank/DDBJ whole genome shotgun (WGS) entry which is preliminary data.</text>
</comment>
<evidence type="ECO:0000313" key="1">
    <source>
        <dbReference type="EMBL" id="KAJ7363037.1"/>
    </source>
</evidence>
<protein>
    <submittedName>
        <fullName evidence="1">Uncharacterized protein</fullName>
    </submittedName>
</protein>
<organism evidence="1 2">
    <name type="scientific">Mycena albidolilacea</name>
    <dbReference type="NCBI Taxonomy" id="1033008"/>
    <lineage>
        <taxon>Eukaryota</taxon>
        <taxon>Fungi</taxon>
        <taxon>Dikarya</taxon>
        <taxon>Basidiomycota</taxon>
        <taxon>Agaricomycotina</taxon>
        <taxon>Agaricomycetes</taxon>
        <taxon>Agaricomycetidae</taxon>
        <taxon>Agaricales</taxon>
        <taxon>Marasmiineae</taxon>
        <taxon>Mycenaceae</taxon>
        <taxon>Mycena</taxon>
    </lineage>
</organism>
<name>A0AAD7AMV8_9AGAR</name>
<proteinExistence type="predicted"/>
<dbReference type="Proteomes" id="UP001218218">
    <property type="component" value="Unassembled WGS sequence"/>
</dbReference>
<reference evidence="1" key="1">
    <citation type="submission" date="2023-03" db="EMBL/GenBank/DDBJ databases">
        <title>Massive genome expansion in bonnet fungi (Mycena s.s.) driven by repeated elements and novel gene families across ecological guilds.</title>
        <authorList>
            <consortium name="Lawrence Berkeley National Laboratory"/>
            <person name="Harder C.B."/>
            <person name="Miyauchi S."/>
            <person name="Viragh M."/>
            <person name="Kuo A."/>
            <person name="Thoen E."/>
            <person name="Andreopoulos B."/>
            <person name="Lu D."/>
            <person name="Skrede I."/>
            <person name="Drula E."/>
            <person name="Henrissat B."/>
            <person name="Morin E."/>
            <person name="Kohler A."/>
            <person name="Barry K."/>
            <person name="LaButti K."/>
            <person name="Morin E."/>
            <person name="Salamov A."/>
            <person name="Lipzen A."/>
            <person name="Mereny Z."/>
            <person name="Hegedus B."/>
            <person name="Baldrian P."/>
            <person name="Stursova M."/>
            <person name="Weitz H."/>
            <person name="Taylor A."/>
            <person name="Grigoriev I.V."/>
            <person name="Nagy L.G."/>
            <person name="Martin F."/>
            <person name="Kauserud H."/>
        </authorList>
    </citation>
    <scope>NUCLEOTIDE SEQUENCE</scope>
    <source>
        <strain evidence="1">CBHHK002</strain>
    </source>
</reference>
<dbReference type="EMBL" id="JARIHO010000004">
    <property type="protein sequence ID" value="KAJ7363037.1"/>
    <property type="molecule type" value="Genomic_DNA"/>
</dbReference>
<dbReference type="AlphaFoldDB" id="A0AAD7AMV8"/>